<dbReference type="GO" id="GO:0016787">
    <property type="term" value="F:hydrolase activity"/>
    <property type="evidence" value="ECO:0007669"/>
    <property type="project" value="UniProtKB-KW"/>
</dbReference>
<name>A0A4Y7Q4P6_9AGAM</name>
<dbReference type="AlphaFoldDB" id="A0A4Y7Q4P6"/>
<dbReference type="InterPro" id="IPR029058">
    <property type="entry name" value="AB_hydrolase_fold"/>
</dbReference>
<dbReference type="STRING" id="50990.A0A4Y7Q4P6"/>
<dbReference type="PANTHER" id="PTHR48081">
    <property type="entry name" value="AB HYDROLASE SUPERFAMILY PROTEIN C4A8.06C"/>
    <property type="match status" value="1"/>
</dbReference>
<sequence length="197" mass="20989">MGYLGILDQSPQGIMDAESPSQIVIAGESVGGNLTLALTRCLVDNPIPSLLTPSGILLLPPWCDLGPSHQKPGSSAYLFGNSDFLVPPGKKGTGGWATTSVLGSAAAKTNIYLLPASHHVANGGYKAFLPSFIVAGGAELLYDQIAALKERMEADIGKNNLRYFEAKDGVHDYLVFPWHEPERSQTLRAIAEWISGL</sequence>
<evidence type="ECO:0000256" key="1">
    <source>
        <dbReference type="ARBA" id="ARBA00022801"/>
    </source>
</evidence>
<evidence type="ECO:0000313" key="3">
    <source>
        <dbReference type="EMBL" id="TDL22623.1"/>
    </source>
</evidence>
<gene>
    <name evidence="3" type="ORF">BD410DRAFT_898198</name>
</gene>
<dbReference type="OrthoDB" id="2152029at2759"/>
<dbReference type="InterPro" id="IPR050300">
    <property type="entry name" value="GDXG_lipolytic_enzyme"/>
</dbReference>
<dbReference type="PANTHER" id="PTHR48081:SF26">
    <property type="entry name" value="ALPHA_BETA HYDROLASE FOLD-3 DOMAIN-CONTAINING PROTEIN"/>
    <property type="match status" value="1"/>
</dbReference>
<keyword evidence="4" id="KW-1185">Reference proteome</keyword>
<accession>A0A4Y7Q4P6</accession>
<reference evidence="3 4" key="1">
    <citation type="submission" date="2018-06" db="EMBL/GenBank/DDBJ databases">
        <title>A transcriptomic atlas of mushroom development highlights an independent origin of complex multicellularity.</title>
        <authorList>
            <consortium name="DOE Joint Genome Institute"/>
            <person name="Krizsan K."/>
            <person name="Almasi E."/>
            <person name="Merenyi Z."/>
            <person name="Sahu N."/>
            <person name="Viragh M."/>
            <person name="Koszo T."/>
            <person name="Mondo S."/>
            <person name="Kiss B."/>
            <person name="Balint B."/>
            <person name="Kues U."/>
            <person name="Barry K."/>
            <person name="Hegedus J.C."/>
            <person name="Henrissat B."/>
            <person name="Johnson J."/>
            <person name="Lipzen A."/>
            <person name="Ohm R."/>
            <person name="Nagy I."/>
            <person name="Pangilinan J."/>
            <person name="Yan J."/>
            <person name="Xiong Y."/>
            <person name="Grigoriev I.V."/>
            <person name="Hibbett D.S."/>
            <person name="Nagy L.G."/>
        </authorList>
    </citation>
    <scope>NUCLEOTIDE SEQUENCE [LARGE SCALE GENOMIC DNA]</scope>
    <source>
        <strain evidence="3 4">SZMC22713</strain>
    </source>
</reference>
<proteinExistence type="predicted"/>
<dbReference type="SUPFAM" id="SSF53474">
    <property type="entry name" value="alpha/beta-Hydrolases"/>
    <property type="match status" value="1"/>
</dbReference>
<keyword evidence="1 3" id="KW-0378">Hydrolase</keyword>
<dbReference type="VEuPathDB" id="FungiDB:BD410DRAFT_898198"/>
<protein>
    <submittedName>
        <fullName evidence="3">Alpha/beta-hydrolase</fullName>
    </submittedName>
</protein>
<dbReference type="Proteomes" id="UP000294933">
    <property type="component" value="Unassembled WGS sequence"/>
</dbReference>
<dbReference type="EMBL" id="ML170174">
    <property type="protein sequence ID" value="TDL22623.1"/>
    <property type="molecule type" value="Genomic_DNA"/>
</dbReference>
<feature type="domain" description="Alpha/beta hydrolase fold-3" evidence="2">
    <location>
        <begin position="19"/>
        <end position="174"/>
    </location>
</feature>
<dbReference type="Pfam" id="PF07859">
    <property type="entry name" value="Abhydrolase_3"/>
    <property type="match status" value="1"/>
</dbReference>
<dbReference type="InterPro" id="IPR013094">
    <property type="entry name" value="AB_hydrolase_3"/>
</dbReference>
<organism evidence="3 4">
    <name type="scientific">Rickenella mellea</name>
    <dbReference type="NCBI Taxonomy" id="50990"/>
    <lineage>
        <taxon>Eukaryota</taxon>
        <taxon>Fungi</taxon>
        <taxon>Dikarya</taxon>
        <taxon>Basidiomycota</taxon>
        <taxon>Agaricomycotina</taxon>
        <taxon>Agaricomycetes</taxon>
        <taxon>Hymenochaetales</taxon>
        <taxon>Rickenellaceae</taxon>
        <taxon>Rickenella</taxon>
    </lineage>
</organism>
<dbReference type="Gene3D" id="3.40.50.1820">
    <property type="entry name" value="alpha/beta hydrolase"/>
    <property type="match status" value="1"/>
</dbReference>
<evidence type="ECO:0000259" key="2">
    <source>
        <dbReference type="Pfam" id="PF07859"/>
    </source>
</evidence>
<evidence type="ECO:0000313" key="4">
    <source>
        <dbReference type="Proteomes" id="UP000294933"/>
    </source>
</evidence>